<dbReference type="InterPro" id="IPR009057">
    <property type="entry name" value="Homeodomain-like_sf"/>
</dbReference>
<feature type="domain" description="HTH tetR-type" evidence="4">
    <location>
        <begin position="27"/>
        <end position="86"/>
    </location>
</feature>
<gene>
    <name evidence="5" type="ORF">D7D52_10860</name>
</gene>
<dbReference type="Gene3D" id="1.10.357.10">
    <property type="entry name" value="Tetracycline Repressor, domain 2"/>
    <property type="match status" value="1"/>
</dbReference>
<feature type="compositionally biased region" description="Basic and acidic residues" evidence="3">
    <location>
        <begin position="1"/>
        <end position="19"/>
    </location>
</feature>
<evidence type="ECO:0000313" key="6">
    <source>
        <dbReference type="Proteomes" id="UP000267164"/>
    </source>
</evidence>
<dbReference type="GO" id="GO:0000976">
    <property type="term" value="F:transcription cis-regulatory region binding"/>
    <property type="evidence" value="ECO:0007669"/>
    <property type="project" value="TreeGrafter"/>
</dbReference>
<dbReference type="SUPFAM" id="SSF46689">
    <property type="entry name" value="Homeodomain-like"/>
    <property type="match status" value="1"/>
</dbReference>
<feature type="region of interest" description="Disordered" evidence="3">
    <location>
        <begin position="1"/>
        <end position="21"/>
    </location>
</feature>
<dbReference type="InterPro" id="IPR050109">
    <property type="entry name" value="HTH-type_TetR-like_transc_reg"/>
</dbReference>
<reference evidence="5 6" key="1">
    <citation type="submission" date="2018-09" db="EMBL/GenBank/DDBJ databases">
        <title>Nocardia yunnanensis sp. nov., an actinomycete isolated from a soil sample.</title>
        <authorList>
            <person name="Zhang J."/>
        </authorList>
    </citation>
    <scope>NUCLEOTIDE SEQUENCE [LARGE SCALE GENOMIC DNA]</scope>
    <source>
        <strain evidence="5 6">CFHS0054</strain>
    </source>
</reference>
<keyword evidence="1 2" id="KW-0238">DNA-binding</keyword>
<evidence type="ECO:0000256" key="1">
    <source>
        <dbReference type="ARBA" id="ARBA00023125"/>
    </source>
</evidence>
<dbReference type="EMBL" id="CP032568">
    <property type="protein sequence ID" value="AYF74281.1"/>
    <property type="molecule type" value="Genomic_DNA"/>
</dbReference>
<dbReference type="KEGG" id="nyu:D7D52_10860"/>
<organism evidence="5 6">
    <name type="scientific">Nocardia yunnanensis</name>
    <dbReference type="NCBI Taxonomy" id="2382165"/>
    <lineage>
        <taxon>Bacteria</taxon>
        <taxon>Bacillati</taxon>
        <taxon>Actinomycetota</taxon>
        <taxon>Actinomycetes</taxon>
        <taxon>Mycobacteriales</taxon>
        <taxon>Nocardiaceae</taxon>
        <taxon>Nocardia</taxon>
    </lineage>
</organism>
<dbReference type="PROSITE" id="PS50977">
    <property type="entry name" value="HTH_TETR_2"/>
    <property type="match status" value="1"/>
</dbReference>
<dbReference type="GO" id="GO:0003700">
    <property type="term" value="F:DNA-binding transcription factor activity"/>
    <property type="evidence" value="ECO:0007669"/>
    <property type="project" value="TreeGrafter"/>
</dbReference>
<dbReference type="Pfam" id="PF00440">
    <property type="entry name" value="TetR_N"/>
    <property type="match status" value="1"/>
</dbReference>
<name>A0A386Z9E6_9NOCA</name>
<dbReference type="SUPFAM" id="SSF48498">
    <property type="entry name" value="Tetracyclin repressor-like, C-terminal domain"/>
    <property type="match status" value="1"/>
</dbReference>
<sequence length="240" mass="26118">MASHPPPDRPAELKGDARRDRWHSHRASVRAELIEATIRAIDAHGADLSIDDVVKTAGIPRPKLYRFFGDKVELLAAVSGRVQELIVARVTPHLDPTGPVRDAVRTALSAYIELVAERPNLFHFIVSSQVVTSFGAARLLEDGRPLSDTVADFFSGVLRLRGANGDNTQFVVDSMLGAIGLGVLRWLNEPVITARELTDELTAFAWGALSATAAARGLTLDPDAPLLPIPQLRERTRPSR</sequence>
<evidence type="ECO:0000313" key="5">
    <source>
        <dbReference type="EMBL" id="AYF74281.1"/>
    </source>
</evidence>
<dbReference type="AlphaFoldDB" id="A0A386Z9E6"/>
<dbReference type="InterPro" id="IPR001647">
    <property type="entry name" value="HTH_TetR"/>
</dbReference>
<evidence type="ECO:0000256" key="3">
    <source>
        <dbReference type="SAM" id="MobiDB-lite"/>
    </source>
</evidence>
<proteinExistence type="predicted"/>
<accession>A0A386Z9E6</accession>
<protein>
    <submittedName>
        <fullName evidence="5">TetR/AcrR family transcriptional regulator</fullName>
    </submittedName>
</protein>
<evidence type="ECO:0000259" key="4">
    <source>
        <dbReference type="PROSITE" id="PS50977"/>
    </source>
</evidence>
<dbReference type="RefSeq" id="WP_120736202.1">
    <property type="nucleotide sequence ID" value="NZ_CP032568.1"/>
</dbReference>
<dbReference type="PANTHER" id="PTHR30055:SF160">
    <property type="entry name" value="TRANSCRIPTIONAL REGULATORY PROTEIN (PROBABLY ASNC-FAMILY)-RELATED"/>
    <property type="match status" value="1"/>
</dbReference>
<dbReference type="OrthoDB" id="4542604at2"/>
<keyword evidence="6" id="KW-1185">Reference proteome</keyword>
<evidence type="ECO:0000256" key="2">
    <source>
        <dbReference type="PROSITE-ProRule" id="PRU00335"/>
    </source>
</evidence>
<dbReference type="InterPro" id="IPR036271">
    <property type="entry name" value="Tet_transcr_reg_TetR-rel_C_sf"/>
</dbReference>
<feature type="DNA-binding region" description="H-T-H motif" evidence="2">
    <location>
        <begin position="49"/>
        <end position="68"/>
    </location>
</feature>
<dbReference type="PANTHER" id="PTHR30055">
    <property type="entry name" value="HTH-TYPE TRANSCRIPTIONAL REGULATOR RUTR"/>
    <property type="match status" value="1"/>
</dbReference>
<dbReference type="Proteomes" id="UP000267164">
    <property type="component" value="Chromosome"/>
</dbReference>